<evidence type="ECO:0000256" key="1">
    <source>
        <dbReference type="ARBA" id="ARBA00001933"/>
    </source>
</evidence>
<dbReference type="InterPro" id="IPR005814">
    <property type="entry name" value="Aminotrans_3"/>
</dbReference>
<keyword evidence="3 4" id="KW-0663">Pyridoxal phosphate</keyword>
<dbReference type="InterPro" id="IPR015422">
    <property type="entry name" value="PyrdxlP-dep_Trfase_small"/>
</dbReference>
<dbReference type="SUPFAM" id="SSF53383">
    <property type="entry name" value="PLP-dependent transferases"/>
    <property type="match status" value="1"/>
</dbReference>
<dbReference type="Gene3D" id="3.90.1150.10">
    <property type="entry name" value="Aspartate Aminotransferase, domain 1"/>
    <property type="match status" value="1"/>
</dbReference>
<organism evidence="5 6">
    <name type="scientific">Parvibaculum sedimenti</name>
    <dbReference type="NCBI Taxonomy" id="2608632"/>
    <lineage>
        <taxon>Bacteria</taxon>
        <taxon>Pseudomonadati</taxon>
        <taxon>Pseudomonadota</taxon>
        <taxon>Alphaproteobacteria</taxon>
        <taxon>Hyphomicrobiales</taxon>
        <taxon>Parvibaculaceae</taxon>
        <taxon>Parvibaculum</taxon>
    </lineage>
</organism>
<dbReference type="CDD" id="cd00610">
    <property type="entry name" value="OAT_like"/>
    <property type="match status" value="1"/>
</dbReference>
<evidence type="ECO:0000313" key="5">
    <source>
        <dbReference type="EMBL" id="KAB7741624.1"/>
    </source>
</evidence>
<dbReference type="AlphaFoldDB" id="A0A6N6VQ17"/>
<dbReference type="Gene3D" id="3.40.640.10">
    <property type="entry name" value="Type I PLP-dependent aspartate aminotransferase-like (Major domain)"/>
    <property type="match status" value="1"/>
</dbReference>
<dbReference type="InterPro" id="IPR015421">
    <property type="entry name" value="PyrdxlP-dep_Trfase_major"/>
</dbReference>
<keyword evidence="6" id="KW-1185">Reference proteome</keyword>
<keyword evidence="5" id="KW-0808">Transferase</keyword>
<dbReference type="Pfam" id="PF00202">
    <property type="entry name" value="Aminotran_3"/>
    <property type="match status" value="1"/>
</dbReference>
<gene>
    <name evidence="5" type="ORF">F2P47_04265</name>
</gene>
<keyword evidence="5" id="KW-0032">Aminotransferase</keyword>
<dbReference type="InterPro" id="IPR015424">
    <property type="entry name" value="PyrdxlP-dep_Trfase"/>
</dbReference>
<comment type="similarity">
    <text evidence="2 4">Belongs to the class-III pyridoxal-phosphate-dependent aminotransferase family.</text>
</comment>
<sequence length="452" mass="48054">MRSLLPSDSGFAMHDSPWPFVPARVSIDLSHAEGRTLYLRNGGSILDASGGAIVSNVGHGRKEVADACAAAMVSMSYAVPPFSTPERLRLVERLRRAWLPPHLTRVWLASGGSEAGDAAIKLAIQHFQAKGETRRVKIIGREISYHGTTALTLAVGGHVARKAGFESVMPHVLHVPTPYALRSPLGRNHPDFDIAAAKALEETILREGPETIAAFVGEPLNGSSGGAIEPGPRYWPMVQEICRRHGILIVSDEVMVGYGRTGKRFAAEHYGLEPDIMFAGKGLAGGYAPIVGVFATDAVVAPLAAKGEALMFYTYGAHPGACAAADKVLEIMEREDLVARSATKGDALGARLEAALGQHPNVAEIRGRGLLRAIEIVKDRETLERFPVETGMTGRVVAAGLKEGVFFYSGGTGEIRDIVCVGPAFTVEDGELDRIAETLRVAVDKAVASAKG</sequence>
<evidence type="ECO:0000256" key="4">
    <source>
        <dbReference type="RuleBase" id="RU003560"/>
    </source>
</evidence>
<accession>A0A6N6VQ17</accession>
<dbReference type="GO" id="GO:0008483">
    <property type="term" value="F:transaminase activity"/>
    <property type="evidence" value="ECO:0007669"/>
    <property type="project" value="UniProtKB-KW"/>
</dbReference>
<reference evidence="5 6" key="1">
    <citation type="submission" date="2019-09" db="EMBL/GenBank/DDBJ databases">
        <title>Parvibaculum sedimenti sp. nov., isolated from sediment.</title>
        <authorList>
            <person name="Wang Y."/>
        </authorList>
    </citation>
    <scope>NUCLEOTIDE SEQUENCE [LARGE SCALE GENOMIC DNA]</scope>
    <source>
        <strain evidence="5 6">HXT-9</strain>
    </source>
</reference>
<dbReference type="PANTHER" id="PTHR43094">
    <property type="entry name" value="AMINOTRANSFERASE"/>
    <property type="match status" value="1"/>
</dbReference>
<dbReference type="PANTHER" id="PTHR43094:SF1">
    <property type="entry name" value="AMINOTRANSFERASE CLASS-III"/>
    <property type="match status" value="1"/>
</dbReference>
<evidence type="ECO:0000256" key="3">
    <source>
        <dbReference type="ARBA" id="ARBA00022898"/>
    </source>
</evidence>
<evidence type="ECO:0000256" key="2">
    <source>
        <dbReference type="ARBA" id="ARBA00008954"/>
    </source>
</evidence>
<proteinExistence type="inferred from homology"/>
<evidence type="ECO:0000313" key="6">
    <source>
        <dbReference type="Proteomes" id="UP000468901"/>
    </source>
</evidence>
<comment type="caution">
    <text evidence="5">The sequence shown here is derived from an EMBL/GenBank/DDBJ whole genome shotgun (WGS) entry which is preliminary data.</text>
</comment>
<name>A0A6N6VQ17_9HYPH</name>
<dbReference type="InterPro" id="IPR049704">
    <property type="entry name" value="Aminotrans_3_PPA_site"/>
</dbReference>
<protein>
    <submittedName>
        <fullName evidence="5">Aminotransferase class III-fold pyridoxal phosphate-dependent enzyme</fullName>
    </submittedName>
</protein>
<dbReference type="EMBL" id="WESC01000003">
    <property type="protein sequence ID" value="KAB7741624.1"/>
    <property type="molecule type" value="Genomic_DNA"/>
</dbReference>
<dbReference type="Proteomes" id="UP000468901">
    <property type="component" value="Unassembled WGS sequence"/>
</dbReference>
<dbReference type="GO" id="GO:0030170">
    <property type="term" value="F:pyridoxal phosphate binding"/>
    <property type="evidence" value="ECO:0007669"/>
    <property type="project" value="InterPro"/>
</dbReference>
<dbReference type="PROSITE" id="PS00600">
    <property type="entry name" value="AA_TRANSFER_CLASS_3"/>
    <property type="match status" value="1"/>
</dbReference>
<comment type="cofactor">
    <cofactor evidence="1">
        <name>pyridoxal 5'-phosphate</name>
        <dbReference type="ChEBI" id="CHEBI:597326"/>
    </cofactor>
</comment>